<dbReference type="Proteomes" id="UP000266152">
    <property type="component" value="Unassembled WGS sequence"/>
</dbReference>
<evidence type="ECO:0000256" key="1">
    <source>
        <dbReference type="SAM" id="MobiDB-lite"/>
    </source>
</evidence>
<sequence length="1067" mass="124181">MEEDKRNQYIDLIKHFLWMPVDLEEIPSTTHDVSSSTPSTDVPSASVPASEPQASTSSATATVKAKKKKAKSGSKKTSSIEDGLPDKKNIETEEEMRKRLREGAKKNRGIMPGTQIVGTMANPYTTWDKTAPMPEDETNDLIRDIREIKLYLFCRLILSQASLLPAALKANNVQEFLDDNTVAESDLRDLCLKVAEPTLQDIRDASADFAQRAKRYVEEKKKKKKKKKSKGSESKSKVTICGKSIWNQASQNAMSRDGWLQFSIMAKDCNLQHAIQLCRNWSEFSDLSLLAMWQYFPASNWDSWGVNTLTQQLQQFSFFPYFADYNARTITRYHQSGSRSAVRRQHDMIEARNIMVGSMKRNDPVTRRFLQYLLMRAGEVLVMVRDGKTGRVITAPPKEHLWTYRKKTGLGRAARNEWESILEMGPEFMKLTDQLRQWRFGFNDFYDVYIWDLKPGHDEARIFNKVSEDLRNAWRMKHTREMYNHMEPLLRSLHRDDDTGHTRQIKPGEHVESIWDAVMDERSIFKMVDVAGPHIIVHDNDDVEESLYMFYNEANEAEDAVLFPDESTRKNFAFRGISNGAADFETLFLPSQARYLTKDTILGIDPQHDALRDQQMHTIWCLPNLWVTDSAQARKEKLDGKPRALLKKTSLVREPKKMNFEIRMETLETQETWERDKSASYKQSLHAGDLEPGCNAKYDLLQKTLQAILQTTHSGPTDWVLYITSILDWLDIRGDYKPDEYTMDGLAPWPHSFIVQDLVEAFVMMAMFLPGLEVTRFVTEFVNSSQCEEFRNSGVFDIEERNKVRPDRRTGTGYMFREKEFWNEWNGFYNDDEEDDFWPERYPVEWSLIVRPILAHFYKAGVITPVNVESHPELVRGIAIAQTEPHRPGKLDLSINYEEQHARVNKIDPFFSAPSQWPEIIPHAKPFAGSHPTARFALLRTWSSPHYYPFMCDGTDRYSTTFLDSRNRSWAWRFVPKDMTAIKYSPHETIKRRLGYLKHQFGSRVINRGDLILVMGEDEDDLFKYCITVTLAIQTKPWMWETDLWKSFINVDMDFIERMEEHWLKEY</sequence>
<comment type="caution">
    <text evidence="2">The sequence shown here is derived from an EMBL/GenBank/DDBJ whole genome shotgun (WGS) entry which is preliminary data.</text>
</comment>
<protein>
    <submittedName>
        <fullName evidence="2">Mfs allantoate protein</fullName>
    </submittedName>
</protein>
<name>A0A395RL79_FUSSP</name>
<accession>A0A395RL79</accession>
<dbReference type="AlphaFoldDB" id="A0A395RL79"/>
<dbReference type="EMBL" id="PXOF01000178">
    <property type="protein sequence ID" value="RGP60856.1"/>
    <property type="molecule type" value="Genomic_DNA"/>
</dbReference>
<feature type="region of interest" description="Disordered" evidence="1">
    <location>
        <begin position="28"/>
        <end position="96"/>
    </location>
</feature>
<feature type="compositionally biased region" description="Low complexity" evidence="1">
    <location>
        <begin position="28"/>
        <end position="63"/>
    </location>
</feature>
<organism evidence="2 3">
    <name type="scientific">Fusarium sporotrichioides</name>
    <dbReference type="NCBI Taxonomy" id="5514"/>
    <lineage>
        <taxon>Eukaryota</taxon>
        <taxon>Fungi</taxon>
        <taxon>Dikarya</taxon>
        <taxon>Ascomycota</taxon>
        <taxon>Pezizomycotina</taxon>
        <taxon>Sordariomycetes</taxon>
        <taxon>Hypocreomycetidae</taxon>
        <taxon>Hypocreales</taxon>
        <taxon>Nectriaceae</taxon>
        <taxon>Fusarium</taxon>
    </lineage>
</organism>
<feature type="compositionally biased region" description="Basic and acidic residues" evidence="1">
    <location>
        <begin position="84"/>
        <end position="96"/>
    </location>
</feature>
<feature type="compositionally biased region" description="Basic residues" evidence="1">
    <location>
        <begin position="64"/>
        <end position="74"/>
    </location>
</feature>
<keyword evidence="3" id="KW-1185">Reference proteome</keyword>
<evidence type="ECO:0000313" key="2">
    <source>
        <dbReference type="EMBL" id="RGP60856.1"/>
    </source>
</evidence>
<gene>
    <name evidence="2" type="ORF">FSPOR_10357</name>
</gene>
<proteinExistence type="predicted"/>
<evidence type="ECO:0000313" key="3">
    <source>
        <dbReference type="Proteomes" id="UP000266152"/>
    </source>
</evidence>
<reference evidence="2 3" key="1">
    <citation type="journal article" date="2018" name="PLoS Pathog.">
        <title>Evolution of structural diversity of trichothecenes, a family of toxins produced by plant pathogenic and entomopathogenic fungi.</title>
        <authorList>
            <person name="Proctor R.H."/>
            <person name="McCormick S.P."/>
            <person name="Kim H.S."/>
            <person name="Cardoza R.E."/>
            <person name="Stanley A.M."/>
            <person name="Lindo L."/>
            <person name="Kelly A."/>
            <person name="Brown D.W."/>
            <person name="Lee T."/>
            <person name="Vaughan M.M."/>
            <person name="Alexander N.J."/>
            <person name="Busman M."/>
            <person name="Gutierrez S."/>
        </authorList>
    </citation>
    <scope>NUCLEOTIDE SEQUENCE [LARGE SCALE GENOMIC DNA]</scope>
    <source>
        <strain evidence="2 3">NRRL 3299</strain>
    </source>
</reference>